<dbReference type="OrthoDB" id="5941053at2759"/>
<comment type="caution">
    <text evidence="1">The sequence shown here is derived from an EMBL/GenBank/DDBJ whole genome shotgun (WGS) entry which is preliminary data.</text>
</comment>
<reference evidence="1 2" key="1">
    <citation type="submission" date="2015-01" db="EMBL/GenBank/DDBJ databases">
        <title>Evolution of Trichinella species and genotypes.</title>
        <authorList>
            <person name="Korhonen P.K."/>
            <person name="Edoardo P."/>
            <person name="Giuseppe L.R."/>
            <person name="Gasser R.B."/>
        </authorList>
    </citation>
    <scope>NUCLEOTIDE SEQUENCE [LARGE SCALE GENOMIC DNA]</scope>
    <source>
        <strain evidence="1">ISS1029</strain>
    </source>
</reference>
<evidence type="ECO:0000313" key="1">
    <source>
        <dbReference type="EMBL" id="KRY99460.1"/>
    </source>
</evidence>
<proteinExistence type="predicted"/>
<keyword evidence="2" id="KW-1185">Reference proteome</keyword>
<sequence>MNVSAPILVARYLFHNYWTVLGETLKNTIIYQYKRLAIKKSPNFENKVFAIFRKISESIAHEISKFSRKAFFSKVAPMHINRFGTI</sequence>
<dbReference type="Proteomes" id="UP000055024">
    <property type="component" value="Unassembled WGS sequence"/>
</dbReference>
<name>A0A0V1GMN2_9BILA</name>
<dbReference type="AlphaFoldDB" id="A0A0V1GMN2"/>
<organism evidence="1 2">
    <name type="scientific">Trichinella zimbabwensis</name>
    <dbReference type="NCBI Taxonomy" id="268475"/>
    <lineage>
        <taxon>Eukaryota</taxon>
        <taxon>Metazoa</taxon>
        <taxon>Ecdysozoa</taxon>
        <taxon>Nematoda</taxon>
        <taxon>Enoplea</taxon>
        <taxon>Dorylaimia</taxon>
        <taxon>Trichinellida</taxon>
        <taxon>Trichinellidae</taxon>
        <taxon>Trichinella</taxon>
    </lineage>
</organism>
<dbReference type="EMBL" id="JYDP01000834">
    <property type="protein sequence ID" value="KRY99460.1"/>
    <property type="molecule type" value="Genomic_DNA"/>
</dbReference>
<evidence type="ECO:0000313" key="2">
    <source>
        <dbReference type="Proteomes" id="UP000055024"/>
    </source>
</evidence>
<gene>
    <name evidence="1" type="ORF">T11_12025</name>
</gene>
<protein>
    <submittedName>
        <fullName evidence="1">Uncharacterized protein</fullName>
    </submittedName>
</protein>
<accession>A0A0V1GMN2</accession>